<dbReference type="PROSITE" id="PS51186">
    <property type="entry name" value="GNAT"/>
    <property type="match status" value="1"/>
</dbReference>
<dbReference type="Gene3D" id="3.40.630.30">
    <property type="match status" value="1"/>
</dbReference>
<dbReference type="InterPro" id="IPR050832">
    <property type="entry name" value="Bact_Acetyltransf"/>
</dbReference>
<evidence type="ECO:0000256" key="1">
    <source>
        <dbReference type="ARBA" id="ARBA00022679"/>
    </source>
</evidence>
<evidence type="ECO:0000259" key="3">
    <source>
        <dbReference type="PROSITE" id="PS51186"/>
    </source>
</evidence>
<evidence type="ECO:0000256" key="2">
    <source>
        <dbReference type="ARBA" id="ARBA00023315"/>
    </source>
</evidence>
<reference evidence="4 5" key="1">
    <citation type="submission" date="2019-11" db="EMBL/GenBank/DDBJ databases">
        <title>Identification of a novel strain.</title>
        <authorList>
            <person name="Xu Q."/>
            <person name="Wang G."/>
        </authorList>
    </citation>
    <scope>NUCLEOTIDE SEQUENCE [LARGE SCALE GENOMIC DNA]</scope>
    <source>
        <strain evidence="5">xq</strain>
    </source>
</reference>
<dbReference type="PANTHER" id="PTHR43877">
    <property type="entry name" value="AMINOALKYLPHOSPHONATE N-ACETYLTRANSFERASE-RELATED-RELATED"/>
    <property type="match status" value="1"/>
</dbReference>
<proteinExistence type="predicted"/>
<gene>
    <name evidence="4" type="ORF">GIW81_00425</name>
</gene>
<feature type="domain" description="N-acetyltransferase" evidence="3">
    <location>
        <begin position="14"/>
        <end position="168"/>
    </location>
</feature>
<dbReference type="InterPro" id="IPR016181">
    <property type="entry name" value="Acyl_CoA_acyltransferase"/>
</dbReference>
<keyword evidence="1 4" id="KW-0808">Transferase</keyword>
<keyword evidence="2" id="KW-0012">Acyltransferase</keyword>
<dbReference type="EMBL" id="WMBQ01000001">
    <property type="protein sequence ID" value="MTD92797.1"/>
    <property type="molecule type" value="Genomic_DNA"/>
</dbReference>
<evidence type="ECO:0000313" key="5">
    <source>
        <dbReference type="Proteomes" id="UP000440694"/>
    </source>
</evidence>
<protein>
    <submittedName>
        <fullName evidence="4">GNAT family N-acetyltransferase</fullName>
    </submittedName>
</protein>
<evidence type="ECO:0000313" key="4">
    <source>
        <dbReference type="EMBL" id="MTD92797.1"/>
    </source>
</evidence>
<comment type="caution">
    <text evidence="4">The sequence shown here is derived from an EMBL/GenBank/DDBJ whole genome shotgun (WGS) entry which is preliminary data.</text>
</comment>
<dbReference type="PANTHER" id="PTHR43877:SF1">
    <property type="entry name" value="ACETYLTRANSFERASE"/>
    <property type="match status" value="1"/>
</dbReference>
<dbReference type="AlphaFoldDB" id="A0A6I3KG59"/>
<dbReference type="RefSeq" id="WP_154737388.1">
    <property type="nucleotide sequence ID" value="NZ_WMBQ01000001.1"/>
</dbReference>
<dbReference type="GO" id="GO:0016747">
    <property type="term" value="F:acyltransferase activity, transferring groups other than amino-acyl groups"/>
    <property type="evidence" value="ECO:0007669"/>
    <property type="project" value="InterPro"/>
</dbReference>
<name>A0A6I3KG59_9HYPH</name>
<accession>A0A6I3KG59</accession>
<sequence>MDVPATAESLVDMLEIRRLSVDDLSTARYVVGAAFARGAAGHYSPPEIGAFAEFVRSPHYADILLGNHAYGAFVGSEMVGIAAWSVGEDKKPTARIVAVFVHPLFTGSGIGSRLVEHLENELHAAGYRAVEASVTLNAASLFERLGYLETRRGAWGLPSGREMPITFMRKIGSRRPDVVH</sequence>
<keyword evidence="5" id="KW-1185">Reference proteome</keyword>
<dbReference type="Pfam" id="PF00583">
    <property type="entry name" value="Acetyltransf_1"/>
    <property type="match status" value="1"/>
</dbReference>
<organism evidence="4 5">
    <name type="scientific">Hyphomicrobium album</name>
    <dbReference type="NCBI Taxonomy" id="2665159"/>
    <lineage>
        <taxon>Bacteria</taxon>
        <taxon>Pseudomonadati</taxon>
        <taxon>Pseudomonadota</taxon>
        <taxon>Alphaproteobacteria</taxon>
        <taxon>Hyphomicrobiales</taxon>
        <taxon>Hyphomicrobiaceae</taxon>
        <taxon>Hyphomicrobium</taxon>
    </lineage>
</organism>
<dbReference type="Proteomes" id="UP000440694">
    <property type="component" value="Unassembled WGS sequence"/>
</dbReference>
<dbReference type="CDD" id="cd04301">
    <property type="entry name" value="NAT_SF"/>
    <property type="match status" value="1"/>
</dbReference>
<dbReference type="InterPro" id="IPR000182">
    <property type="entry name" value="GNAT_dom"/>
</dbReference>
<dbReference type="SUPFAM" id="SSF55729">
    <property type="entry name" value="Acyl-CoA N-acyltransferases (Nat)"/>
    <property type="match status" value="1"/>
</dbReference>